<accession>A0A9Q1HUY2</accession>
<dbReference type="Gene3D" id="3.30.500.10">
    <property type="entry name" value="MHC class I-like antigen recognition-like"/>
    <property type="match status" value="1"/>
</dbReference>
<dbReference type="Proteomes" id="UP001152803">
    <property type="component" value="Unassembled WGS sequence"/>
</dbReference>
<dbReference type="EMBL" id="JAFJMO010000009">
    <property type="protein sequence ID" value="KAJ8267383.1"/>
    <property type="molecule type" value="Genomic_DNA"/>
</dbReference>
<sequence length="114" mass="12473">MFIPFHTGKVIDILGSHYQPTSFVAAVFCSTLLNGQPRRSGHQHSLGQHTGQLGVILPTPVCDPSASSHSLKYFYTAVTAGIDFPEFTTVGLVDDEPFTYYDSVIRRETPKLSG</sequence>
<evidence type="ECO:0000313" key="4">
    <source>
        <dbReference type="Proteomes" id="UP001152803"/>
    </source>
</evidence>
<name>A0A9Q1HUY2_CONCO</name>
<keyword evidence="4" id="KW-1185">Reference proteome</keyword>
<proteinExistence type="predicted"/>
<comment type="caution">
    <text evidence="3">The sequence shown here is derived from an EMBL/GenBank/DDBJ whole genome shotgun (WGS) entry which is preliminary data.</text>
</comment>
<dbReference type="InterPro" id="IPR011161">
    <property type="entry name" value="MHC_I-like_Ag-recog"/>
</dbReference>
<dbReference type="InterPro" id="IPR011162">
    <property type="entry name" value="MHC_I/II-like_Ag-recog"/>
</dbReference>
<evidence type="ECO:0000256" key="1">
    <source>
        <dbReference type="ARBA" id="ARBA00023180"/>
    </source>
</evidence>
<dbReference type="InterPro" id="IPR037055">
    <property type="entry name" value="MHC_I-like_Ag-recog_sf"/>
</dbReference>
<organism evidence="3 4">
    <name type="scientific">Conger conger</name>
    <name type="common">Conger eel</name>
    <name type="synonym">Muraena conger</name>
    <dbReference type="NCBI Taxonomy" id="82655"/>
    <lineage>
        <taxon>Eukaryota</taxon>
        <taxon>Metazoa</taxon>
        <taxon>Chordata</taxon>
        <taxon>Craniata</taxon>
        <taxon>Vertebrata</taxon>
        <taxon>Euteleostomi</taxon>
        <taxon>Actinopterygii</taxon>
        <taxon>Neopterygii</taxon>
        <taxon>Teleostei</taxon>
        <taxon>Anguilliformes</taxon>
        <taxon>Congridae</taxon>
        <taxon>Conger</taxon>
    </lineage>
</organism>
<dbReference type="SUPFAM" id="SSF54452">
    <property type="entry name" value="MHC antigen-recognition domain"/>
    <property type="match status" value="1"/>
</dbReference>
<dbReference type="Pfam" id="PF00129">
    <property type="entry name" value="MHC_I"/>
    <property type="match status" value="1"/>
</dbReference>
<evidence type="ECO:0000313" key="3">
    <source>
        <dbReference type="EMBL" id="KAJ8267383.1"/>
    </source>
</evidence>
<evidence type="ECO:0000259" key="2">
    <source>
        <dbReference type="Pfam" id="PF00129"/>
    </source>
</evidence>
<dbReference type="OrthoDB" id="8936120at2759"/>
<reference evidence="3" key="1">
    <citation type="journal article" date="2023" name="Science">
        <title>Genome structures resolve the early diversification of teleost fishes.</title>
        <authorList>
            <person name="Parey E."/>
            <person name="Louis A."/>
            <person name="Montfort J."/>
            <person name="Bouchez O."/>
            <person name="Roques C."/>
            <person name="Iampietro C."/>
            <person name="Lluch J."/>
            <person name="Castinel A."/>
            <person name="Donnadieu C."/>
            <person name="Desvignes T."/>
            <person name="Floi Bucao C."/>
            <person name="Jouanno E."/>
            <person name="Wen M."/>
            <person name="Mejri S."/>
            <person name="Dirks R."/>
            <person name="Jansen H."/>
            <person name="Henkel C."/>
            <person name="Chen W.J."/>
            <person name="Zahm M."/>
            <person name="Cabau C."/>
            <person name="Klopp C."/>
            <person name="Thompson A.W."/>
            <person name="Robinson-Rechavi M."/>
            <person name="Braasch I."/>
            <person name="Lecointre G."/>
            <person name="Bobe J."/>
            <person name="Postlethwait J.H."/>
            <person name="Berthelot C."/>
            <person name="Roest Crollius H."/>
            <person name="Guiguen Y."/>
        </authorList>
    </citation>
    <scope>NUCLEOTIDE SEQUENCE</scope>
    <source>
        <strain evidence="3">Concon-B</strain>
    </source>
</reference>
<keyword evidence="1" id="KW-0325">Glycoprotein</keyword>
<dbReference type="AlphaFoldDB" id="A0A9Q1HUY2"/>
<feature type="domain" description="MHC class I-like antigen recognition-like" evidence="2">
    <location>
        <begin position="68"/>
        <end position="106"/>
    </location>
</feature>
<protein>
    <recommendedName>
        <fullName evidence="2">MHC class I-like antigen recognition-like domain-containing protein</fullName>
    </recommendedName>
</protein>
<gene>
    <name evidence="3" type="ORF">COCON_G00125550</name>
</gene>